<dbReference type="AlphaFoldDB" id="A0A0A9EL88"/>
<evidence type="ECO:0000313" key="1">
    <source>
        <dbReference type="EMBL" id="JAE01500.1"/>
    </source>
</evidence>
<accession>A0A0A9EL88</accession>
<dbReference type="EMBL" id="GBRH01196396">
    <property type="protein sequence ID" value="JAE01500.1"/>
    <property type="molecule type" value="Transcribed_RNA"/>
</dbReference>
<sequence>MHSKQVIFERNIQHLIGHVDYGHVARQAIYNGKRNLGQRCAADLKFS</sequence>
<organism evidence="1">
    <name type="scientific">Arundo donax</name>
    <name type="common">Giant reed</name>
    <name type="synonym">Donax arundinaceus</name>
    <dbReference type="NCBI Taxonomy" id="35708"/>
    <lineage>
        <taxon>Eukaryota</taxon>
        <taxon>Viridiplantae</taxon>
        <taxon>Streptophyta</taxon>
        <taxon>Embryophyta</taxon>
        <taxon>Tracheophyta</taxon>
        <taxon>Spermatophyta</taxon>
        <taxon>Magnoliopsida</taxon>
        <taxon>Liliopsida</taxon>
        <taxon>Poales</taxon>
        <taxon>Poaceae</taxon>
        <taxon>PACMAD clade</taxon>
        <taxon>Arundinoideae</taxon>
        <taxon>Arundineae</taxon>
        <taxon>Arundo</taxon>
    </lineage>
</organism>
<proteinExistence type="predicted"/>
<protein>
    <submittedName>
        <fullName evidence="1">Uncharacterized protein</fullName>
    </submittedName>
</protein>
<reference evidence="1" key="1">
    <citation type="submission" date="2014-09" db="EMBL/GenBank/DDBJ databases">
        <authorList>
            <person name="Magalhaes I.L.F."/>
            <person name="Oliveira U."/>
            <person name="Santos F.R."/>
            <person name="Vidigal T.H.D.A."/>
            <person name="Brescovit A.D."/>
            <person name="Santos A.J."/>
        </authorList>
    </citation>
    <scope>NUCLEOTIDE SEQUENCE</scope>
    <source>
        <tissue evidence="1">Shoot tissue taken approximately 20 cm above the soil surface</tissue>
    </source>
</reference>
<reference evidence="1" key="2">
    <citation type="journal article" date="2015" name="Data Brief">
        <title>Shoot transcriptome of the giant reed, Arundo donax.</title>
        <authorList>
            <person name="Barrero R.A."/>
            <person name="Guerrero F.D."/>
            <person name="Moolhuijzen P."/>
            <person name="Goolsby J.A."/>
            <person name="Tidwell J."/>
            <person name="Bellgard S.E."/>
            <person name="Bellgard M.I."/>
        </authorList>
    </citation>
    <scope>NUCLEOTIDE SEQUENCE</scope>
    <source>
        <tissue evidence="1">Shoot tissue taken approximately 20 cm above the soil surface</tissue>
    </source>
</reference>
<name>A0A0A9EL88_ARUDO</name>